<dbReference type="AlphaFoldDB" id="A0A3S4CBD8"/>
<evidence type="ECO:0000313" key="2">
    <source>
        <dbReference type="EMBL" id="VDS03316.1"/>
    </source>
</evidence>
<accession>A0A3S4CBD8</accession>
<evidence type="ECO:0000256" key="1">
    <source>
        <dbReference type="SAM" id="SignalP"/>
    </source>
</evidence>
<organism evidence="2 3">
    <name type="scientific">Devosia equisanguinis</name>
    <dbReference type="NCBI Taxonomy" id="2490941"/>
    <lineage>
        <taxon>Bacteria</taxon>
        <taxon>Pseudomonadati</taxon>
        <taxon>Pseudomonadota</taxon>
        <taxon>Alphaproteobacteria</taxon>
        <taxon>Hyphomicrobiales</taxon>
        <taxon>Devosiaceae</taxon>
        <taxon>Devosia</taxon>
    </lineage>
</organism>
<dbReference type="RefSeq" id="WP_126148931.1">
    <property type="nucleotide sequence ID" value="NZ_JBHTMH010000004.1"/>
</dbReference>
<protein>
    <submittedName>
        <fullName evidence="2">Uncharacterized protein</fullName>
    </submittedName>
</protein>
<keyword evidence="3" id="KW-1185">Reference proteome</keyword>
<dbReference type="Proteomes" id="UP000268844">
    <property type="component" value="Unassembled WGS sequence"/>
</dbReference>
<sequence length="299" mass="32225">MKRLSIGLACVSAFSLPALAEFPPELHEAAPICAPLMENTGLIETGYGSTIADIENGCRLEAIYAGLGLYQRLRIDRLDIIASDFESALIGQRPFEAARISIKGARVSPDFGYPLQSYITEMQVRPFDLDLDYRWDAETGDLEIARLHAEGRVIGAWDFSARLTGVPDLGLARTGAAPADFGLESLTLSFAERELVLGYILPLVLNTLPYDQDPAPHIETGIAAFVEAIENAPEANISSDSKAALIDLISRFPKLDGALGTFEISGLDEPLPVEALFIESADDFAAFLAASRLSLDPAP</sequence>
<name>A0A3S4CBD8_9HYPH</name>
<evidence type="ECO:0000313" key="3">
    <source>
        <dbReference type="Proteomes" id="UP000268844"/>
    </source>
</evidence>
<reference evidence="2 3" key="1">
    <citation type="submission" date="2018-12" db="EMBL/GenBank/DDBJ databases">
        <authorList>
            <person name="Criscuolo A."/>
        </authorList>
    </citation>
    <scope>NUCLEOTIDE SEQUENCE [LARGE SCALE GENOMIC DNA]</scope>
    <source>
        <strain evidence="2">ACIP1116281</strain>
    </source>
</reference>
<proteinExistence type="predicted"/>
<dbReference type="EMBL" id="UZWD01000005">
    <property type="protein sequence ID" value="VDS03316.1"/>
    <property type="molecule type" value="Genomic_DNA"/>
</dbReference>
<gene>
    <name evidence="2" type="ORF">DEVEQU_00436</name>
</gene>
<keyword evidence="1" id="KW-0732">Signal</keyword>
<dbReference type="OrthoDB" id="7949258at2"/>
<feature type="chain" id="PRO_5018686916" evidence="1">
    <location>
        <begin position="21"/>
        <end position="299"/>
    </location>
</feature>
<feature type="signal peptide" evidence="1">
    <location>
        <begin position="1"/>
        <end position="20"/>
    </location>
</feature>